<comment type="subcellular location">
    <subcellularLocation>
        <location evidence="2">Nucleus</location>
    </subcellularLocation>
</comment>
<dbReference type="Pfam" id="PF12812">
    <property type="entry name" value="PDZ_1"/>
    <property type="match status" value="1"/>
</dbReference>
<dbReference type="SMART" id="SM00228">
    <property type="entry name" value="PDZ"/>
    <property type="match status" value="2"/>
</dbReference>
<protein>
    <recommendedName>
        <fullName evidence="3">Pro-apoptotic serine protease NMA111</fullName>
    </recommendedName>
    <alternativeName>
        <fullName evidence="4">Pro-apoptotic serine protease nma111</fullName>
    </alternativeName>
</protein>
<dbReference type="AlphaFoldDB" id="A0A2T9Z647"/>
<dbReference type="Gene3D" id="2.40.10.120">
    <property type="match status" value="2"/>
</dbReference>
<proteinExistence type="predicted"/>
<dbReference type="InterPro" id="IPR041489">
    <property type="entry name" value="PDZ_6"/>
</dbReference>
<name>A0A2T9Z647_9FUNG</name>
<dbReference type="GO" id="GO:0008233">
    <property type="term" value="F:peptidase activity"/>
    <property type="evidence" value="ECO:0007669"/>
    <property type="project" value="UniProtKB-KW"/>
</dbReference>
<dbReference type="PROSITE" id="PS50106">
    <property type="entry name" value="PDZ"/>
    <property type="match status" value="1"/>
</dbReference>
<feature type="domain" description="PDZ" evidence="6">
    <location>
        <begin position="357"/>
        <end position="412"/>
    </location>
</feature>
<dbReference type="InterPro" id="IPR025926">
    <property type="entry name" value="PDZ-like_dom"/>
</dbReference>
<dbReference type="OrthoDB" id="4217619at2759"/>
<evidence type="ECO:0000313" key="7">
    <source>
        <dbReference type="EMBL" id="PVV00053.1"/>
    </source>
</evidence>
<dbReference type="Pfam" id="PF13365">
    <property type="entry name" value="Trypsin_2"/>
    <property type="match status" value="1"/>
</dbReference>
<dbReference type="SUPFAM" id="SSF50156">
    <property type="entry name" value="PDZ domain-like"/>
    <property type="match status" value="2"/>
</dbReference>
<dbReference type="PANTHER" id="PTHR46366">
    <property type="entry name" value="PRO-APOPTOTIC SERINE PROTEASE NMA111"/>
    <property type="match status" value="1"/>
</dbReference>
<dbReference type="EMBL" id="MBFT01000008">
    <property type="protein sequence ID" value="PVV00053.1"/>
    <property type="molecule type" value="Genomic_DNA"/>
</dbReference>
<dbReference type="InterPro" id="IPR009003">
    <property type="entry name" value="Peptidase_S1_PA"/>
</dbReference>
<evidence type="ECO:0000256" key="2">
    <source>
        <dbReference type="ARBA" id="ARBA00004123"/>
    </source>
</evidence>
<dbReference type="InterPro" id="IPR036034">
    <property type="entry name" value="PDZ_sf"/>
</dbReference>
<dbReference type="CDD" id="cd06786">
    <property type="entry name" value="cpPDZ1_ScNma111-like"/>
    <property type="match status" value="1"/>
</dbReference>
<dbReference type="Pfam" id="PF17820">
    <property type="entry name" value="PDZ_6"/>
    <property type="match status" value="1"/>
</dbReference>
<evidence type="ECO:0000259" key="6">
    <source>
        <dbReference type="PROSITE" id="PS50106"/>
    </source>
</evidence>
<dbReference type="Gene3D" id="2.30.42.10">
    <property type="match status" value="2"/>
</dbReference>
<comment type="caution">
    <text evidence="7">The sequence shown here is derived from an EMBL/GenBank/DDBJ whole genome shotgun (WGS) entry which is preliminary data.</text>
</comment>
<dbReference type="PANTHER" id="PTHR46366:SF1">
    <property type="entry name" value="PDZ DOMAIN-CONTAINING PROTEIN C1685.05"/>
    <property type="match status" value="1"/>
</dbReference>
<gene>
    <name evidence="7" type="ORF">BB559_000162</name>
</gene>
<reference evidence="7 8" key="1">
    <citation type="journal article" date="2018" name="MBio">
        <title>Comparative Genomics Reveals the Core Gene Toolbox for the Fungus-Insect Symbiosis.</title>
        <authorList>
            <person name="Wang Y."/>
            <person name="Stata M."/>
            <person name="Wang W."/>
            <person name="Stajich J.E."/>
            <person name="White M.M."/>
            <person name="Moncalvo J.M."/>
        </authorList>
    </citation>
    <scope>NUCLEOTIDE SEQUENCE [LARGE SCALE GENOMIC DNA]</scope>
    <source>
        <strain evidence="7 8">AUS-77-4</strain>
    </source>
</reference>
<comment type="function">
    <text evidence="1">Nuclear serine protease which mediates apoptosis.</text>
</comment>
<dbReference type="Proteomes" id="UP000245699">
    <property type="component" value="Unassembled WGS sequence"/>
</dbReference>
<evidence type="ECO:0000256" key="4">
    <source>
        <dbReference type="ARBA" id="ARBA00021524"/>
    </source>
</evidence>
<accession>A0A2T9Z647</accession>
<dbReference type="InterPro" id="IPR001478">
    <property type="entry name" value="PDZ"/>
</dbReference>
<dbReference type="SUPFAM" id="SSF50494">
    <property type="entry name" value="Trypsin-like serine proteases"/>
    <property type="match status" value="2"/>
</dbReference>
<keyword evidence="5" id="KW-0539">Nucleus</keyword>
<evidence type="ECO:0000256" key="5">
    <source>
        <dbReference type="ARBA" id="ARBA00023242"/>
    </source>
</evidence>
<dbReference type="GO" id="GO:0005634">
    <property type="term" value="C:nucleus"/>
    <property type="evidence" value="ECO:0007669"/>
    <property type="project" value="UniProtKB-SubCell"/>
</dbReference>
<dbReference type="STRING" id="61424.A0A2T9Z647"/>
<dbReference type="GO" id="GO:0006508">
    <property type="term" value="P:proteolysis"/>
    <property type="evidence" value="ECO:0007669"/>
    <property type="project" value="UniProtKB-KW"/>
</dbReference>
<evidence type="ECO:0000256" key="3">
    <source>
        <dbReference type="ARBA" id="ARBA00020338"/>
    </source>
</evidence>
<organism evidence="7 8">
    <name type="scientific">Furculomyces boomerangus</name>
    <dbReference type="NCBI Taxonomy" id="61424"/>
    <lineage>
        <taxon>Eukaryota</taxon>
        <taxon>Fungi</taxon>
        <taxon>Fungi incertae sedis</taxon>
        <taxon>Zoopagomycota</taxon>
        <taxon>Kickxellomycotina</taxon>
        <taxon>Harpellomycetes</taxon>
        <taxon>Harpellales</taxon>
        <taxon>Harpellaceae</taxon>
        <taxon>Furculomyces</taxon>
    </lineage>
</organism>
<sequence length="1042" mass="116149">MDFTTKITETQESSFVPQTALAADSLAEGVNDLSIQSETLVDPKSVTLELGELEAIFLQGSDPSILPPPSFKTTDSIQPLPKNLELELDSNDLILETAGVSPPESWKSTLQKAINAIVSIKSRCVKSFDTEVAGHYGATGFVVDAQNGIILSNRHVVNPAPTVATALFQNYEEVELMPIYIDPIHDFGFFKFDPKKVSFMELTQISLVPQKAKVGLDIKVVGNDSGEKISILSGTLARLDRECPDYGINNYNDYNTFYYQAASGTSGGSSGSPVLDIYGDAVALNCGGSNISKSSFYLPLDRVVRALNLIRENKPVSRGTLQTVFVHSPYDKLRRLGLPHEAEKLIRTKFPKETGMLTITHVMPEGPADKLLHVGDILIAINETPLAHFLELSKILDDNVGNEITLKVIRSNKYYSITCKVQNLYEITPSKYVEVGESVVNELSYQIAIHYGLPARGVYVASYGYMLLSAGVSRDNVITSINHKKTNNLEEFIEAICSLTIGTKVPIKHFELGKQNKEILSIMNVVPYWFNFHFAERNPQSGLWDIKKLTMPKLDSNSFVPKTITGSRFNANMSPANEIWPSTVSIHCDVPFLLEGTYSRRFFGPGYIIDKENGIVVCDRNTVLLAASDVYVTFYQSLTIPARVILLHPVYNVSFLKYDPKLVGDTILKDLEYKKEYYSGEKKLEPGDSVVLVAFGQDLYPIVRRTRVSTRRLTKIGCCNPPRWRTVNTEGIMIEDQPYNIGGLLCDEEGLVCAFWLNYSAEDQNGNDYEFMSGLDISMLRPVIESLREGKSVNMRSLDIDISKVEPYTARLLGLSEDRMRQLMQASENSHVRLLSVNNLLSITSEASKLLKPGDVIVEKDGVPVTEVDQLVQIYDESVVNLVVLRDGGEVELKVPTTVLSNLETDHFLQWAGAILQKPYRAIEEQISSSLPSEIYIVCTFHGSPSNSMSMTPKSFITEVEGTKVYHLEDFVNVIKSVSKSGEEGRKTIRDGYLRITTVDYLGVPKVLSIKLDDHYWPSIQYIKDENCAVGWRIEFGIENFS</sequence>
<evidence type="ECO:0000256" key="1">
    <source>
        <dbReference type="ARBA" id="ARBA00002558"/>
    </source>
</evidence>
<keyword evidence="8" id="KW-1185">Reference proteome</keyword>
<evidence type="ECO:0000313" key="8">
    <source>
        <dbReference type="Proteomes" id="UP000245699"/>
    </source>
</evidence>